<dbReference type="Proteomes" id="UP001385951">
    <property type="component" value="Unassembled WGS sequence"/>
</dbReference>
<dbReference type="EMBL" id="JASBNA010000080">
    <property type="protein sequence ID" value="KAK7677895.1"/>
    <property type="molecule type" value="Genomic_DNA"/>
</dbReference>
<name>A0AAW0F9S8_9APHY</name>
<sequence>MAPPSKSLLPVFYSSPCRLCLLLYVLGFNLSNERPLRELLLRDHTVVLVTHHVELVLPGTYYIIRMLDGRIDTQGPVGELHAQAVLYDIAHDETAEAAKEEQAVAEAEAKPADDVNAKRPLLWVLP</sequence>
<organism evidence="2 3">
    <name type="scientific">Cerrena zonata</name>
    <dbReference type="NCBI Taxonomy" id="2478898"/>
    <lineage>
        <taxon>Eukaryota</taxon>
        <taxon>Fungi</taxon>
        <taxon>Dikarya</taxon>
        <taxon>Basidiomycota</taxon>
        <taxon>Agaricomycotina</taxon>
        <taxon>Agaricomycetes</taxon>
        <taxon>Polyporales</taxon>
        <taxon>Cerrenaceae</taxon>
        <taxon>Cerrena</taxon>
    </lineage>
</organism>
<accession>A0AAW0F9S8</accession>
<dbReference type="AlphaFoldDB" id="A0AAW0F9S8"/>
<evidence type="ECO:0000313" key="2">
    <source>
        <dbReference type="EMBL" id="KAK7677895.1"/>
    </source>
</evidence>
<dbReference type="Gene3D" id="3.40.50.300">
    <property type="entry name" value="P-loop containing nucleotide triphosphate hydrolases"/>
    <property type="match status" value="1"/>
</dbReference>
<protein>
    <submittedName>
        <fullName evidence="2">Uncharacterized protein</fullName>
    </submittedName>
</protein>
<keyword evidence="3" id="KW-1185">Reference proteome</keyword>
<reference evidence="2 3" key="1">
    <citation type="submission" date="2022-09" db="EMBL/GenBank/DDBJ databases">
        <authorList>
            <person name="Palmer J.M."/>
        </authorList>
    </citation>
    <scope>NUCLEOTIDE SEQUENCE [LARGE SCALE GENOMIC DNA]</scope>
    <source>
        <strain evidence="2 3">DSM 7382</strain>
    </source>
</reference>
<dbReference type="InterPro" id="IPR027417">
    <property type="entry name" value="P-loop_NTPase"/>
</dbReference>
<gene>
    <name evidence="2" type="ORF">QCA50_019085</name>
    <name evidence="1" type="ORF">QCA50_020411</name>
</gene>
<evidence type="ECO:0000313" key="1">
    <source>
        <dbReference type="EMBL" id="KAK7676597.1"/>
    </source>
</evidence>
<dbReference type="EMBL" id="JASBNA010000110">
    <property type="protein sequence ID" value="KAK7676597.1"/>
    <property type="molecule type" value="Genomic_DNA"/>
</dbReference>
<evidence type="ECO:0000313" key="3">
    <source>
        <dbReference type="Proteomes" id="UP001385951"/>
    </source>
</evidence>
<dbReference type="SUPFAM" id="SSF52540">
    <property type="entry name" value="P-loop containing nucleoside triphosphate hydrolases"/>
    <property type="match status" value="1"/>
</dbReference>
<comment type="caution">
    <text evidence="2">The sequence shown here is derived from an EMBL/GenBank/DDBJ whole genome shotgun (WGS) entry which is preliminary data.</text>
</comment>
<proteinExistence type="predicted"/>